<evidence type="ECO:0000313" key="2">
    <source>
        <dbReference type="EMBL" id="NYJ79384.1"/>
    </source>
</evidence>
<dbReference type="EC" id="3.1.3.48" evidence="2"/>
<comment type="similarity">
    <text evidence="1">Belongs to the protein-tyrosine phosphatase family.</text>
</comment>
<dbReference type="InterPro" id="IPR026893">
    <property type="entry name" value="Tyr/Ser_Pase_IphP-type"/>
</dbReference>
<dbReference type="EMBL" id="JACCFY010000001">
    <property type="protein sequence ID" value="NYJ79384.1"/>
    <property type="molecule type" value="Genomic_DNA"/>
</dbReference>
<dbReference type="Gene3D" id="3.90.190.10">
    <property type="entry name" value="Protein tyrosine phosphatase superfamily"/>
    <property type="match status" value="1"/>
</dbReference>
<dbReference type="PROSITE" id="PS00383">
    <property type="entry name" value="TYR_PHOSPHATASE_1"/>
    <property type="match status" value="1"/>
</dbReference>
<dbReference type="RefSeq" id="WP_179542611.1">
    <property type="nucleotide sequence ID" value="NZ_BAAALL010000001.1"/>
</dbReference>
<name>A0A7Z0KA38_9MICC</name>
<dbReference type="InterPro" id="IPR016130">
    <property type="entry name" value="Tyr_Pase_AS"/>
</dbReference>
<dbReference type="AlphaFoldDB" id="A0A7Z0KA38"/>
<keyword evidence="3" id="KW-1185">Reference proteome</keyword>
<dbReference type="PANTHER" id="PTHR31126:SF1">
    <property type="entry name" value="TYROSINE SPECIFIC PROTEIN PHOSPHATASES DOMAIN-CONTAINING PROTEIN"/>
    <property type="match status" value="1"/>
</dbReference>
<dbReference type="GO" id="GO:0004725">
    <property type="term" value="F:protein tyrosine phosphatase activity"/>
    <property type="evidence" value="ECO:0007669"/>
    <property type="project" value="UniProtKB-EC"/>
</dbReference>
<keyword evidence="2" id="KW-0378">Hydrolase</keyword>
<dbReference type="InterPro" id="IPR029021">
    <property type="entry name" value="Prot-tyrosine_phosphatase-like"/>
</dbReference>
<sequence length="233" mass="24859">MADILDLPGTFNTRVAGTRADGRPWLLRSAHLDRLQTSGHRRLLHLGVTTVVDLRDPSERLSPRLPGLEVHHVPLYQFPDGPPQTGTLPEICSFLLNERGGAIAEAAQTVDEAPGPALVHCAIGKDRTGLVTALLRRASGDALPAVLKDYALSAGQLPEEHHRTVLATLTRRGLDEQDHRSAFAVHTTSPNDALAATLQTVETLYGGASGYLRHHGMSEEALITLGTGAAACS</sequence>
<accession>A0A7Z0KA38</accession>
<comment type="caution">
    <text evidence="2">The sequence shown here is derived from an EMBL/GenBank/DDBJ whole genome shotgun (WGS) entry which is preliminary data.</text>
</comment>
<dbReference type="Proteomes" id="UP000535437">
    <property type="component" value="Unassembled WGS sequence"/>
</dbReference>
<organism evidence="2 3">
    <name type="scientific">Nesterenkonia xinjiangensis</name>
    <dbReference type="NCBI Taxonomy" id="225327"/>
    <lineage>
        <taxon>Bacteria</taxon>
        <taxon>Bacillati</taxon>
        <taxon>Actinomycetota</taxon>
        <taxon>Actinomycetes</taxon>
        <taxon>Micrococcales</taxon>
        <taxon>Micrococcaceae</taxon>
        <taxon>Nesterenkonia</taxon>
    </lineage>
</organism>
<proteinExistence type="inferred from homology"/>
<reference evidence="2 3" key="1">
    <citation type="submission" date="2020-07" db="EMBL/GenBank/DDBJ databases">
        <title>Sequencing the genomes of 1000 actinobacteria strains.</title>
        <authorList>
            <person name="Klenk H.-P."/>
        </authorList>
    </citation>
    <scope>NUCLEOTIDE SEQUENCE [LARGE SCALE GENOMIC DNA]</scope>
    <source>
        <strain evidence="2 3">DSM 15475</strain>
    </source>
</reference>
<dbReference type="Pfam" id="PF13350">
    <property type="entry name" value="Y_phosphatase3"/>
    <property type="match status" value="1"/>
</dbReference>
<evidence type="ECO:0000313" key="3">
    <source>
        <dbReference type="Proteomes" id="UP000535437"/>
    </source>
</evidence>
<dbReference type="PANTHER" id="PTHR31126">
    <property type="entry name" value="TYROSINE-PROTEIN PHOSPHATASE"/>
    <property type="match status" value="1"/>
</dbReference>
<dbReference type="SUPFAM" id="SSF52799">
    <property type="entry name" value="(Phosphotyrosine protein) phosphatases II"/>
    <property type="match status" value="1"/>
</dbReference>
<protein>
    <submittedName>
        <fullName evidence="2">Protein-tyrosine phosphatase</fullName>
        <ecNumber evidence="2">3.1.3.48</ecNumber>
    </submittedName>
</protein>
<evidence type="ECO:0000256" key="1">
    <source>
        <dbReference type="ARBA" id="ARBA00009580"/>
    </source>
</evidence>
<gene>
    <name evidence="2" type="ORF">HNR09_002795</name>
</gene>